<dbReference type="PANTHER" id="PTHR13318:SF95">
    <property type="entry name" value="F-BOX PROTEIN YLR352W"/>
    <property type="match status" value="1"/>
</dbReference>
<protein>
    <recommendedName>
        <fullName evidence="2">F-box/LRR-repeat protein 15/At3g58940/PEG3-like LRR domain-containing protein</fullName>
    </recommendedName>
</protein>
<feature type="domain" description="F-box/LRR-repeat protein 15/At3g58940/PEG3-like LRR" evidence="2">
    <location>
        <begin position="207"/>
        <end position="294"/>
    </location>
</feature>
<dbReference type="EMBL" id="CAMXCT030000580">
    <property type="protein sequence ID" value="CAL4768033.1"/>
    <property type="molecule type" value="Genomic_DNA"/>
</dbReference>
<evidence type="ECO:0000313" key="3">
    <source>
        <dbReference type="EMBL" id="CAI3980721.1"/>
    </source>
</evidence>
<dbReference type="InterPro" id="IPR055411">
    <property type="entry name" value="LRR_FXL15/At3g58940/PEG3-like"/>
</dbReference>
<reference evidence="3" key="1">
    <citation type="submission" date="2022-10" db="EMBL/GenBank/DDBJ databases">
        <authorList>
            <person name="Chen Y."/>
            <person name="Dougan E. K."/>
            <person name="Chan C."/>
            <person name="Rhodes N."/>
            <person name="Thang M."/>
        </authorList>
    </citation>
    <scope>NUCLEOTIDE SEQUENCE</scope>
</reference>
<dbReference type="OrthoDB" id="423607at2759"/>
<evidence type="ECO:0000259" key="2">
    <source>
        <dbReference type="Pfam" id="PF24758"/>
    </source>
</evidence>
<dbReference type="EMBL" id="CAMXCT020000580">
    <property type="protein sequence ID" value="CAL1134096.1"/>
    <property type="molecule type" value="Genomic_DNA"/>
</dbReference>
<evidence type="ECO:0000313" key="4">
    <source>
        <dbReference type="EMBL" id="CAL1134096.1"/>
    </source>
</evidence>
<dbReference type="InterPro" id="IPR032675">
    <property type="entry name" value="LRR_dom_sf"/>
</dbReference>
<feature type="compositionally biased region" description="Polar residues" evidence="1">
    <location>
        <begin position="623"/>
        <end position="633"/>
    </location>
</feature>
<dbReference type="PANTHER" id="PTHR13318">
    <property type="entry name" value="PARTNER OF PAIRED, ISOFORM B-RELATED"/>
    <property type="match status" value="1"/>
</dbReference>
<gene>
    <name evidence="3" type="ORF">C1SCF055_LOCUS8580</name>
</gene>
<dbReference type="GO" id="GO:0019005">
    <property type="term" value="C:SCF ubiquitin ligase complex"/>
    <property type="evidence" value="ECO:0007669"/>
    <property type="project" value="TreeGrafter"/>
</dbReference>
<proteinExistence type="predicted"/>
<dbReference type="Gene3D" id="3.80.10.10">
    <property type="entry name" value="Ribonuclease Inhibitor"/>
    <property type="match status" value="2"/>
</dbReference>
<sequence length="839" mass="94092">MAASLLTLRTLDGDVAELHVEPGEHIYRVAQRLAELKKPGEKVFARLVHEGQPLPPGSKVGDHDLAEVDAVWCKWTPPEKFGNSSNEVLPRRQLNVKELHADSGRLDISGTFTKPGYDRLQLAIDLPTAAFGLGLRVLDLRQCGLAPESLLTIFEKLPSSLEELWASRNHFSLRVLQCLQQKALQLRALDVGYSECDICTPLPDLVCEKTEELILGDLNDLLPETFAATLAKCPFLRSLDICSCWRLLGSFGAIAALPELRRLKSQRVDVDEEGVNQVLRSCTQLEHLYLERVSSSGSIQLLAKLENLKVFAGQVATGDLGNQLICEICQLKVETLLICPGLMAEDEDEPSTALSENVGPLVQALKNCVAGCIAVEASSVDPAVLEAVGCRLCRMDNGLSSGSFSLISSLLEMKHCCTNLLSLSVNYWEQIDGKQFAQLVAACPLLQIVHLNADDCGFQISPIDEGILALGQHCHQLEHLDMYDRIMKEPAKTLIQATEGWPLLNYLCMANCVRVDSSWLEVEEIGVLPEVLARNCPKLQEFVVYDDDMRNLRAIAGLKMDVRLRDGRTIRQGQKPNEELPREVPNFQEEERSPGPELRSQLPRHRRYMLSGEVGEGLMTITEVTSSRESPPTQERVDTPPPDADEPARSIPSIPRLSWDRENPGDDPTPPPAIVGVIPYHRTVQDTQAGFKGFLKLRQGDELKLAHPEVKGRDGEYYFYGKKVQDASQGWFPVPCLEASEGDLGDLEESPQDEWMEERDWEQFTDPLSLEPWFWRKSTEEYFFPRLVREWRKAIDPSSESGVWWCHQGKKRFFKQPKVPELEEDLATENPQEARPVMR</sequence>
<accession>A0A9P1FLX4</accession>
<dbReference type="GO" id="GO:0031146">
    <property type="term" value="P:SCF-dependent proteasomal ubiquitin-dependent protein catabolic process"/>
    <property type="evidence" value="ECO:0007669"/>
    <property type="project" value="TreeGrafter"/>
</dbReference>
<dbReference type="Pfam" id="PF24758">
    <property type="entry name" value="LRR_At5g56370"/>
    <property type="match status" value="1"/>
</dbReference>
<feature type="region of interest" description="Disordered" evidence="1">
    <location>
        <begin position="623"/>
        <end position="669"/>
    </location>
</feature>
<dbReference type="AlphaFoldDB" id="A0A9P1FLX4"/>
<dbReference type="Proteomes" id="UP001152797">
    <property type="component" value="Unassembled WGS sequence"/>
</dbReference>
<comment type="caution">
    <text evidence="3">The sequence shown here is derived from an EMBL/GenBank/DDBJ whole genome shotgun (WGS) entry which is preliminary data.</text>
</comment>
<keyword evidence="5" id="KW-1185">Reference proteome</keyword>
<evidence type="ECO:0000256" key="1">
    <source>
        <dbReference type="SAM" id="MobiDB-lite"/>
    </source>
</evidence>
<name>A0A9P1FLX4_9DINO</name>
<dbReference type="EMBL" id="CAMXCT010000580">
    <property type="protein sequence ID" value="CAI3980721.1"/>
    <property type="molecule type" value="Genomic_DNA"/>
</dbReference>
<feature type="region of interest" description="Disordered" evidence="1">
    <location>
        <begin position="567"/>
        <end position="605"/>
    </location>
</feature>
<reference evidence="4" key="2">
    <citation type="submission" date="2024-04" db="EMBL/GenBank/DDBJ databases">
        <authorList>
            <person name="Chen Y."/>
            <person name="Shah S."/>
            <person name="Dougan E. K."/>
            <person name="Thang M."/>
            <person name="Chan C."/>
        </authorList>
    </citation>
    <scope>NUCLEOTIDE SEQUENCE [LARGE SCALE GENOMIC DNA]</scope>
</reference>
<dbReference type="SUPFAM" id="SSF52058">
    <property type="entry name" value="L domain-like"/>
    <property type="match status" value="1"/>
</dbReference>
<organism evidence="3">
    <name type="scientific">Cladocopium goreaui</name>
    <dbReference type="NCBI Taxonomy" id="2562237"/>
    <lineage>
        <taxon>Eukaryota</taxon>
        <taxon>Sar</taxon>
        <taxon>Alveolata</taxon>
        <taxon>Dinophyceae</taxon>
        <taxon>Suessiales</taxon>
        <taxon>Symbiodiniaceae</taxon>
        <taxon>Cladocopium</taxon>
    </lineage>
</organism>
<evidence type="ECO:0000313" key="5">
    <source>
        <dbReference type="Proteomes" id="UP001152797"/>
    </source>
</evidence>